<reference evidence="1 2" key="1">
    <citation type="submission" date="2018-08" db="EMBL/GenBank/DDBJ databases">
        <title>Draft genome sequences of two Aspergillus turcosus clinical strains isolated from bronchoalveolar lavage fluid: one azole-susceptible and the other azole-resistant.</title>
        <authorList>
            <person name="Parent-Michaud M."/>
            <person name="Dufresne P.J."/>
            <person name="Fournier E."/>
            <person name="Martineau C."/>
            <person name="Moreira S."/>
            <person name="Perkins V."/>
            <person name="De Repentigny L."/>
            <person name="Dufresne S.F."/>
        </authorList>
    </citation>
    <scope>NUCLEOTIDE SEQUENCE [LARGE SCALE GENOMIC DNA]</scope>
    <source>
        <strain evidence="1">HMR AF 1038</strain>
    </source>
</reference>
<dbReference type="EMBL" id="NIDN02000075">
    <property type="protein sequence ID" value="RLL97540.1"/>
    <property type="molecule type" value="Genomic_DNA"/>
</dbReference>
<protein>
    <submittedName>
        <fullName evidence="1">Uncharacterized protein</fullName>
    </submittedName>
</protein>
<evidence type="ECO:0000313" key="2">
    <source>
        <dbReference type="Proteomes" id="UP000215289"/>
    </source>
</evidence>
<comment type="caution">
    <text evidence="1">The sequence shown here is derived from an EMBL/GenBank/DDBJ whole genome shotgun (WGS) entry which is preliminary data.</text>
</comment>
<organism evidence="1 2">
    <name type="scientific">Aspergillus turcosus</name>
    <dbReference type="NCBI Taxonomy" id="1245748"/>
    <lineage>
        <taxon>Eukaryota</taxon>
        <taxon>Fungi</taxon>
        <taxon>Dikarya</taxon>
        <taxon>Ascomycota</taxon>
        <taxon>Pezizomycotina</taxon>
        <taxon>Eurotiomycetes</taxon>
        <taxon>Eurotiomycetidae</taxon>
        <taxon>Eurotiales</taxon>
        <taxon>Aspergillaceae</taxon>
        <taxon>Aspergillus</taxon>
        <taxon>Aspergillus subgen. Fumigati</taxon>
    </lineage>
</organism>
<gene>
    <name evidence="1" type="ORF">CFD26_106561</name>
</gene>
<keyword evidence="2" id="KW-1185">Reference proteome</keyword>
<sequence>MTFFVPHDRNESTTWILLACFSSKRSESDLEECPSHERASPSGRAVRSEATKYQCYHSENIWKEKEQQSMLGGMDASAFTIHTINELPKKPA</sequence>
<dbReference type="AlphaFoldDB" id="A0A229YXD9"/>
<accession>A0A229YXD9</accession>
<dbReference type="Proteomes" id="UP000215289">
    <property type="component" value="Unassembled WGS sequence"/>
</dbReference>
<evidence type="ECO:0000313" key="1">
    <source>
        <dbReference type="EMBL" id="RLL97540.1"/>
    </source>
</evidence>
<proteinExistence type="predicted"/>
<name>A0A229YXD9_9EURO</name>